<reference evidence="1 2" key="1">
    <citation type="journal article" date="2019" name="Nat. Ecol. Evol.">
        <title>Megaphylogeny resolves global patterns of mushroom evolution.</title>
        <authorList>
            <person name="Varga T."/>
            <person name="Krizsan K."/>
            <person name="Foldi C."/>
            <person name="Dima B."/>
            <person name="Sanchez-Garcia M."/>
            <person name="Sanchez-Ramirez S."/>
            <person name="Szollosi G.J."/>
            <person name="Szarkandi J.G."/>
            <person name="Papp V."/>
            <person name="Albert L."/>
            <person name="Andreopoulos W."/>
            <person name="Angelini C."/>
            <person name="Antonin V."/>
            <person name="Barry K.W."/>
            <person name="Bougher N.L."/>
            <person name="Buchanan P."/>
            <person name="Buyck B."/>
            <person name="Bense V."/>
            <person name="Catcheside P."/>
            <person name="Chovatia M."/>
            <person name="Cooper J."/>
            <person name="Damon W."/>
            <person name="Desjardin D."/>
            <person name="Finy P."/>
            <person name="Geml J."/>
            <person name="Haridas S."/>
            <person name="Hughes K."/>
            <person name="Justo A."/>
            <person name="Karasinski D."/>
            <person name="Kautmanova I."/>
            <person name="Kiss B."/>
            <person name="Kocsube S."/>
            <person name="Kotiranta H."/>
            <person name="LaButti K.M."/>
            <person name="Lechner B.E."/>
            <person name="Liimatainen K."/>
            <person name="Lipzen A."/>
            <person name="Lukacs Z."/>
            <person name="Mihaltcheva S."/>
            <person name="Morgado L.N."/>
            <person name="Niskanen T."/>
            <person name="Noordeloos M.E."/>
            <person name="Ohm R.A."/>
            <person name="Ortiz-Santana B."/>
            <person name="Ovrebo C."/>
            <person name="Racz N."/>
            <person name="Riley R."/>
            <person name="Savchenko A."/>
            <person name="Shiryaev A."/>
            <person name="Soop K."/>
            <person name="Spirin V."/>
            <person name="Szebenyi C."/>
            <person name="Tomsovsky M."/>
            <person name="Tulloss R.E."/>
            <person name="Uehling J."/>
            <person name="Grigoriev I.V."/>
            <person name="Vagvolgyi C."/>
            <person name="Papp T."/>
            <person name="Martin F.M."/>
            <person name="Miettinen O."/>
            <person name="Hibbett D.S."/>
            <person name="Nagy L.G."/>
        </authorList>
    </citation>
    <scope>NUCLEOTIDE SEQUENCE [LARGE SCALE GENOMIC DNA]</scope>
    <source>
        <strain evidence="1 2">NL-1719</strain>
    </source>
</reference>
<keyword evidence="2" id="KW-1185">Reference proteome</keyword>
<protein>
    <submittedName>
        <fullName evidence="1">Uncharacterized protein</fullName>
    </submittedName>
</protein>
<dbReference type="Proteomes" id="UP000308600">
    <property type="component" value="Unassembled WGS sequence"/>
</dbReference>
<accession>A0ACD3A9J2</accession>
<dbReference type="EMBL" id="ML208576">
    <property type="protein sequence ID" value="TFK62528.1"/>
    <property type="molecule type" value="Genomic_DNA"/>
</dbReference>
<gene>
    <name evidence="1" type="ORF">BDN72DRAFT_848587</name>
</gene>
<evidence type="ECO:0000313" key="1">
    <source>
        <dbReference type="EMBL" id="TFK62528.1"/>
    </source>
</evidence>
<organism evidence="1 2">
    <name type="scientific">Pluteus cervinus</name>
    <dbReference type="NCBI Taxonomy" id="181527"/>
    <lineage>
        <taxon>Eukaryota</taxon>
        <taxon>Fungi</taxon>
        <taxon>Dikarya</taxon>
        <taxon>Basidiomycota</taxon>
        <taxon>Agaricomycotina</taxon>
        <taxon>Agaricomycetes</taxon>
        <taxon>Agaricomycetidae</taxon>
        <taxon>Agaricales</taxon>
        <taxon>Pluteineae</taxon>
        <taxon>Pluteaceae</taxon>
        <taxon>Pluteus</taxon>
    </lineage>
</organism>
<sequence>MRTRRTRGAQLLVHSRFDTSAKRYLSILYCHACAMLTLIVAPIVFRGLRM</sequence>
<proteinExistence type="predicted"/>
<evidence type="ECO:0000313" key="2">
    <source>
        <dbReference type="Proteomes" id="UP000308600"/>
    </source>
</evidence>
<name>A0ACD3A9J2_9AGAR</name>